<keyword evidence="1" id="KW-1133">Transmembrane helix</keyword>
<organism evidence="2 3">
    <name type="scientific">Oesophagostomum dentatum</name>
    <name type="common">Nodular worm</name>
    <dbReference type="NCBI Taxonomy" id="61180"/>
    <lineage>
        <taxon>Eukaryota</taxon>
        <taxon>Metazoa</taxon>
        <taxon>Ecdysozoa</taxon>
        <taxon>Nematoda</taxon>
        <taxon>Chromadorea</taxon>
        <taxon>Rhabditida</taxon>
        <taxon>Rhabditina</taxon>
        <taxon>Rhabditomorpha</taxon>
        <taxon>Strongyloidea</taxon>
        <taxon>Strongylidae</taxon>
        <taxon>Oesophagostomum</taxon>
    </lineage>
</organism>
<gene>
    <name evidence="2" type="ORF">OESDEN_07884</name>
</gene>
<accession>A0A0B1TA44</accession>
<dbReference type="Proteomes" id="UP000053660">
    <property type="component" value="Unassembled WGS sequence"/>
</dbReference>
<name>A0A0B1TA44_OESDE</name>
<protein>
    <submittedName>
        <fullName evidence="2">Uncharacterized protein</fullName>
    </submittedName>
</protein>
<reference evidence="2 3" key="1">
    <citation type="submission" date="2014-03" db="EMBL/GenBank/DDBJ databases">
        <title>Draft genome of the hookworm Oesophagostomum dentatum.</title>
        <authorList>
            <person name="Mitreva M."/>
        </authorList>
    </citation>
    <scope>NUCLEOTIDE SEQUENCE [LARGE SCALE GENOMIC DNA]</scope>
    <source>
        <strain evidence="2 3">OD-Hann</strain>
    </source>
</reference>
<sequence length="275" mass="32212">MGSFGHTFIRIFSKRKVNIFEEEDWGDDVSIIPRDDKSTVGTIILKICLGLIFIGSATGAIVYSVINSEESQRQPSDVNATLYFPYDINQQCFNGTLTMMYRKDLQNNQQQYTYSTYGTDWVQDASKKRIYHRVGLTPTDWQYSYYVFDSLTYFQTKVRCTKMEQGYDEFIESMGLTYIRKQRDEQVSLNGHYTEVIVYEGEPPEDVDINGEHPTLIRGYSSEQRNVTYGWELYFPHSANFSLYKQEYWYPSMKSVKPDWDIFNDIPNSCLQTLL</sequence>
<evidence type="ECO:0000313" key="2">
    <source>
        <dbReference type="EMBL" id="KHJ92235.1"/>
    </source>
</evidence>
<evidence type="ECO:0000256" key="1">
    <source>
        <dbReference type="SAM" id="Phobius"/>
    </source>
</evidence>
<dbReference type="EMBL" id="KN551481">
    <property type="protein sequence ID" value="KHJ92235.1"/>
    <property type="molecule type" value="Genomic_DNA"/>
</dbReference>
<proteinExistence type="predicted"/>
<dbReference type="AlphaFoldDB" id="A0A0B1TA44"/>
<dbReference type="OrthoDB" id="5868009at2759"/>
<keyword evidence="3" id="KW-1185">Reference proteome</keyword>
<feature type="transmembrane region" description="Helical" evidence="1">
    <location>
        <begin position="43"/>
        <end position="66"/>
    </location>
</feature>
<keyword evidence="1" id="KW-0812">Transmembrane</keyword>
<evidence type="ECO:0000313" key="3">
    <source>
        <dbReference type="Proteomes" id="UP000053660"/>
    </source>
</evidence>
<keyword evidence="1" id="KW-0472">Membrane</keyword>